<evidence type="ECO:0000256" key="6">
    <source>
        <dbReference type="HAMAP-Rule" id="MF_01216"/>
    </source>
</evidence>
<keyword evidence="3 6" id="KW-0560">Oxidoreductase</keyword>
<dbReference type="Gene3D" id="3.40.50.360">
    <property type="match status" value="1"/>
</dbReference>
<dbReference type="PANTHER" id="PTHR43741:SF4">
    <property type="entry name" value="FMN-DEPENDENT NADH:QUINONE OXIDOREDUCTASE"/>
    <property type="match status" value="1"/>
</dbReference>
<feature type="binding site" evidence="6">
    <location>
        <begin position="96"/>
        <end position="99"/>
    </location>
    <ligand>
        <name>FMN</name>
        <dbReference type="ChEBI" id="CHEBI:58210"/>
    </ligand>
</feature>
<accession>A0A0X7K0T6</accession>
<feature type="domain" description="Flavodoxin-like fold" evidence="7">
    <location>
        <begin position="1"/>
        <end position="198"/>
    </location>
</feature>
<dbReference type="EC" id="1.7.1.17" evidence="6"/>
<keyword evidence="2 6" id="KW-0288">FMN</keyword>
<dbReference type="EMBL" id="LRMR01000029">
    <property type="protein sequence ID" value="KWU49298.1"/>
    <property type="molecule type" value="Genomic_DNA"/>
</dbReference>
<gene>
    <name evidence="6" type="primary">azoR</name>
    <name evidence="8" type="ORF">AWV77_19685</name>
</gene>
<comment type="catalytic activity">
    <reaction evidence="5">
        <text>N,N-dimethyl-1,4-phenylenediamine + anthranilate + 2 NAD(+) = 2-(4-dimethylaminophenyl)diazenylbenzoate + 2 NADH + 2 H(+)</text>
        <dbReference type="Rhea" id="RHEA:55872"/>
        <dbReference type="ChEBI" id="CHEBI:15378"/>
        <dbReference type="ChEBI" id="CHEBI:15783"/>
        <dbReference type="ChEBI" id="CHEBI:16567"/>
        <dbReference type="ChEBI" id="CHEBI:57540"/>
        <dbReference type="ChEBI" id="CHEBI:57945"/>
        <dbReference type="ChEBI" id="CHEBI:71579"/>
        <dbReference type="EC" id="1.7.1.17"/>
    </reaction>
    <physiologicalReaction direction="right-to-left" evidence="5">
        <dbReference type="Rhea" id="RHEA:55874"/>
    </physiologicalReaction>
</comment>
<sequence>MKILHIDSSIMGSNSITRRLSSTFVAHLQDSHRETHVEYRDLVDDELKHLTGPIAAGFRQTEINDFTETTLQEHQLSETLVMEFLASDVLVIGAPMYNFNVSSQLKAWLDRIAQVGRTFKYTEQGPVGLSGGKRVIVVSARGGFYSEGPLQKMDFQESYLRAFFGFLGISDIHFVRAEGVSRGQQLRDQGVEKAIAAMPAVIASLSAPAQ</sequence>
<comment type="subunit">
    <text evidence="6">Homodimer.</text>
</comment>
<dbReference type="AlphaFoldDB" id="A0A0X7K0T6"/>
<proteinExistence type="inferred from homology"/>
<comment type="cofactor">
    <cofactor evidence="6">
        <name>FMN</name>
        <dbReference type="ChEBI" id="CHEBI:58210"/>
    </cofactor>
    <text evidence="6">Binds 1 FMN per subunit.</text>
</comment>
<dbReference type="PANTHER" id="PTHR43741">
    <property type="entry name" value="FMN-DEPENDENT NADH-AZOREDUCTASE 1"/>
    <property type="match status" value="1"/>
</dbReference>
<dbReference type="HAMAP" id="MF_01216">
    <property type="entry name" value="Azoreductase_type1"/>
    <property type="match status" value="1"/>
</dbReference>
<comment type="function">
    <text evidence="6">Also exhibits azoreductase activity. Catalyzes the reductive cleavage of the azo bond in aromatic azo compounds to the corresponding amines.</text>
</comment>
<comment type="catalytic activity">
    <reaction evidence="6">
        <text>2 a quinone + NADH + H(+) = 2 a 1,4-benzosemiquinone + NAD(+)</text>
        <dbReference type="Rhea" id="RHEA:65952"/>
        <dbReference type="ChEBI" id="CHEBI:15378"/>
        <dbReference type="ChEBI" id="CHEBI:57540"/>
        <dbReference type="ChEBI" id="CHEBI:57945"/>
        <dbReference type="ChEBI" id="CHEBI:132124"/>
        <dbReference type="ChEBI" id="CHEBI:134225"/>
    </reaction>
</comment>
<comment type="function">
    <text evidence="6">Quinone reductase that provides resistance to thiol-specific stress caused by electrophilic quinones.</text>
</comment>
<dbReference type="RefSeq" id="WP_060755881.1">
    <property type="nucleotide sequence ID" value="NZ_LRMR01000029.1"/>
</dbReference>
<dbReference type="SUPFAM" id="SSF52218">
    <property type="entry name" value="Flavoproteins"/>
    <property type="match status" value="1"/>
</dbReference>
<evidence type="ECO:0000259" key="7">
    <source>
        <dbReference type="Pfam" id="PF02525"/>
    </source>
</evidence>
<reference evidence="9" key="1">
    <citation type="submission" date="2016-01" db="EMBL/GenBank/DDBJ databases">
        <authorList>
            <person name="Gamez R.M."/>
            <person name="Rodriguez F."/>
            <person name="Bernal J.F."/>
            <person name="Agarwala R."/>
            <person name="Landsman D."/>
            <person name="Marino-Ramirez L."/>
        </authorList>
    </citation>
    <scope>NUCLEOTIDE SEQUENCE [LARGE SCALE GENOMIC DNA]</scope>
    <source>
        <strain evidence="9">Ps006</strain>
    </source>
</reference>
<evidence type="ECO:0000256" key="4">
    <source>
        <dbReference type="ARBA" id="ARBA00023027"/>
    </source>
</evidence>
<dbReference type="GO" id="GO:0010181">
    <property type="term" value="F:FMN binding"/>
    <property type="evidence" value="ECO:0007669"/>
    <property type="project" value="UniProtKB-UniRule"/>
</dbReference>
<name>A0A0X7K0T6_9PSED</name>
<dbReference type="InterPro" id="IPR029039">
    <property type="entry name" value="Flavoprotein-like_sf"/>
</dbReference>
<evidence type="ECO:0000256" key="1">
    <source>
        <dbReference type="ARBA" id="ARBA00022630"/>
    </source>
</evidence>
<evidence type="ECO:0000256" key="3">
    <source>
        <dbReference type="ARBA" id="ARBA00023002"/>
    </source>
</evidence>
<evidence type="ECO:0000256" key="2">
    <source>
        <dbReference type="ARBA" id="ARBA00022643"/>
    </source>
</evidence>
<feature type="binding site" evidence="6">
    <location>
        <position position="9"/>
    </location>
    <ligand>
        <name>FMN</name>
        <dbReference type="ChEBI" id="CHEBI:58210"/>
    </ligand>
</feature>
<evidence type="ECO:0000313" key="8">
    <source>
        <dbReference type="EMBL" id="KWU49298.1"/>
    </source>
</evidence>
<dbReference type="GO" id="GO:0009055">
    <property type="term" value="F:electron transfer activity"/>
    <property type="evidence" value="ECO:0007669"/>
    <property type="project" value="UniProtKB-UniRule"/>
</dbReference>
<dbReference type="Pfam" id="PF02525">
    <property type="entry name" value="Flavodoxin_2"/>
    <property type="match status" value="1"/>
</dbReference>
<dbReference type="InterPro" id="IPR050104">
    <property type="entry name" value="FMN-dep_NADH:Q_OxRdtase_AzoR1"/>
</dbReference>
<dbReference type="EC" id="1.6.5.-" evidence="6"/>
<dbReference type="GO" id="GO:0016655">
    <property type="term" value="F:oxidoreductase activity, acting on NAD(P)H, quinone or similar compound as acceptor"/>
    <property type="evidence" value="ECO:0007669"/>
    <property type="project" value="InterPro"/>
</dbReference>
<dbReference type="Proteomes" id="UP000067111">
    <property type="component" value="Unassembled WGS sequence"/>
</dbReference>
<comment type="caution">
    <text evidence="8">The sequence shown here is derived from an EMBL/GenBank/DDBJ whole genome shotgun (WGS) entry which is preliminary data.</text>
</comment>
<protein>
    <recommendedName>
        <fullName evidence="6">FMN dependent NADH:quinone oxidoreductase</fullName>
        <ecNumber evidence="6">1.6.5.-</ecNumber>
    </recommendedName>
    <alternativeName>
        <fullName evidence="6">Azo-dye reductase</fullName>
    </alternativeName>
    <alternativeName>
        <fullName evidence="6">FMN-dependent NADH-azo compound oxidoreductase</fullName>
    </alternativeName>
    <alternativeName>
        <fullName evidence="6">FMN-dependent NADH-azoreductase</fullName>
        <ecNumber evidence="6">1.7.1.17</ecNumber>
    </alternativeName>
</protein>
<keyword evidence="1 6" id="KW-0285">Flavoprotein</keyword>
<dbReference type="GO" id="GO:0016652">
    <property type="term" value="F:oxidoreductase activity, acting on NAD(P)H as acceptor"/>
    <property type="evidence" value="ECO:0007669"/>
    <property type="project" value="UniProtKB-UniRule"/>
</dbReference>
<dbReference type="OrthoDB" id="9787136at2"/>
<keyword evidence="4 6" id="KW-0520">NAD</keyword>
<organism evidence="8 9">
    <name type="scientific">Pseudomonas palleroniana</name>
    <dbReference type="NCBI Taxonomy" id="191390"/>
    <lineage>
        <taxon>Bacteria</taxon>
        <taxon>Pseudomonadati</taxon>
        <taxon>Pseudomonadota</taxon>
        <taxon>Gammaproteobacteria</taxon>
        <taxon>Pseudomonadales</taxon>
        <taxon>Pseudomonadaceae</taxon>
        <taxon>Pseudomonas</taxon>
    </lineage>
</organism>
<comment type="similarity">
    <text evidence="6">Belongs to the azoreductase type 1 family.</text>
</comment>
<dbReference type="InterPro" id="IPR003680">
    <property type="entry name" value="Flavodoxin_fold"/>
</dbReference>
<evidence type="ECO:0000256" key="5">
    <source>
        <dbReference type="ARBA" id="ARBA00048542"/>
    </source>
</evidence>
<evidence type="ECO:0000313" key="9">
    <source>
        <dbReference type="Proteomes" id="UP000067111"/>
    </source>
</evidence>
<dbReference type="InterPro" id="IPR023048">
    <property type="entry name" value="NADH:quinone_OxRdtase_FMN_depd"/>
</dbReference>
<comment type="caution">
    <text evidence="6">Lacks conserved residue(s) required for the propagation of feature annotation.</text>
</comment>